<feature type="compositionally biased region" description="Polar residues" evidence="1">
    <location>
        <begin position="699"/>
        <end position="736"/>
    </location>
</feature>
<evidence type="ECO:0000313" key="2">
    <source>
        <dbReference type="EMBL" id="CAC5377836.1"/>
    </source>
</evidence>
<sequence length="1041" mass="119169">MNISKKALKFTKQTAIQLKDSYSLRDDYDKEELKRTFIEAVKSISKKDIKTEILQNVDKYVKKLDKFLRKSQTRQHFREEKDLPEFVYSLYQQDGCQLQNTEGKTEKEREILVNQIIAERIHKDPEVLNLLDDFPPEDENFPQLSSCHKLLKLTSGSKHAETLRQIMLKYFRVVQTQAEDLVTEQETDRCSEMAKEIKNFVSVCHLRKQHCDQCGDEKKPSYEDILTSLLSLYVELFLQSKKSGNNKNKTGRQLCGFVKYLLPWQQHQLDLLLQLPSVTEEDATVILPLARAILKKTEEYPEEKIYLRQVLAVRSLHSKIGDAVDSINETMKSVSAPRKLLSWLQNQDAELLEEFPNDKKFKGTIVTKFLLEDATEEQIERLTDIFSYNEAEDEEQSPTDEPPSDETPSTKQKEDLEQLNFFIDTGVKQDKLESAASKDLFYIDKGGLALGQNKTEDRKDHSEDKNEADVAMDTDHNDNVDKMDKAIFHIDTSFNLTLKKDENKHLEENQTEIMTSDEQTLEADKHDSLEVNNVSMFDDNDQSPNKHDRKSLVPDAPVERERVVDKDLHNKSAKKSSKKLGSVEVYDGNCIENDKKRGRKTSLTSNEKEYSDVKQETYKSKKSLSDNTGNHGDNMDYSLVIEYQGTVKLSDESERGNVNHLKIRAQIGEEDSGIENIEDKNEEIVENPDKLRRNKRLSESSVASDLSTKGKQTIDQVKTIGQSPNTRRSTRSSECSICSDLNDGKSESVKDNSKLKDSQKKQTQIENFMVPRSKIKSWQDKFGGEEFQAGETNKRKELSPGVRKTRSGRRISSRISPGKHSSIASTTETSLDDSLQSLDVTAADDYDSSSSNKRERQKKRRKDTKNAEDLVVPDSHDEEFEDSPVLPNITQFMAKNDTESNLPGEVIDGGMKRKNELGTPRSLRKRKRSSESSTPRRISNQKISEESESVECLEMNDSMKKNLPRIIETEEFIVMSEPSSEGHHGESESSEKKEKSKKSKRRQSEPVSKIDTPNKTRRKSEAYSLKKGMTLRTRKSITSHD</sequence>
<feature type="region of interest" description="Disordered" evidence="1">
    <location>
        <begin position="535"/>
        <end position="580"/>
    </location>
</feature>
<dbReference type="EMBL" id="CACVKT020002397">
    <property type="protein sequence ID" value="CAC5377836.1"/>
    <property type="molecule type" value="Genomic_DNA"/>
</dbReference>
<feature type="compositionally biased region" description="Polar residues" evidence="1">
    <location>
        <begin position="822"/>
        <end position="839"/>
    </location>
</feature>
<feature type="region of interest" description="Disordered" evidence="1">
    <location>
        <begin position="593"/>
        <end position="633"/>
    </location>
</feature>
<dbReference type="OrthoDB" id="6155192at2759"/>
<protein>
    <submittedName>
        <fullName evidence="2">Uncharacterized protein</fullName>
    </submittedName>
</protein>
<gene>
    <name evidence="2" type="ORF">MCOR_14103</name>
</gene>
<feature type="compositionally biased region" description="Basic and acidic residues" evidence="1">
    <location>
        <begin position="980"/>
        <end position="994"/>
    </location>
</feature>
<reference evidence="2 3" key="1">
    <citation type="submission" date="2020-06" db="EMBL/GenBank/DDBJ databases">
        <authorList>
            <person name="Li R."/>
            <person name="Bekaert M."/>
        </authorList>
    </citation>
    <scope>NUCLEOTIDE SEQUENCE [LARGE SCALE GENOMIC DNA]</scope>
    <source>
        <strain evidence="3">wild</strain>
    </source>
</reference>
<evidence type="ECO:0000256" key="1">
    <source>
        <dbReference type="SAM" id="MobiDB-lite"/>
    </source>
</evidence>
<dbReference type="AlphaFoldDB" id="A0A6J8B2P7"/>
<feature type="compositionally biased region" description="Acidic residues" evidence="1">
    <location>
        <begin position="390"/>
        <end position="404"/>
    </location>
</feature>
<feature type="compositionally biased region" description="Basic and acidic residues" evidence="1">
    <location>
        <begin position="544"/>
        <end position="570"/>
    </location>
</feature>
<feature type="compositionally biased region" description="Basic residues" evidence="1">
    <location>
        <begin position="803"/>
        <end position="812"/>
    </location>
</feature>
<feature type="compositionally biased region" description="Basic and acidic residues" evidence="1">
    <location>
        <begin position="606"/>
        <end position="619"/>
    </location>
</feature>
<name>A0A6J8B2P7_MYTCO</name>
<proteinExistence type="predicted"/>
<accession>A0A6J8B2P7</accession>
<dbReference type="Proteomes" id="UP000507470">
    <property type="component" value="Unassembled WGS sequence"/>
</dbReference>
<feature type="compositionally biased region" description="Basic residues" evidence="1">
    <location>
        <begin position="1032"/>
        <end position="1041"/>
    </location>
</feature>
<organism evidence="2 3">
    <name type="scientific">Mytilus coruscus</name>
    <name type="common">Sea mussel</name>
    <dbReference type="NCBI Taxonomy" id="42192"/>
    <lineage>
        <taxon>Eukaryota</taxon>
        <taxon>Metazoa</taxon>
        <taxon>Spiralia</taxon>
        <taxon>Lophotrochozoa</taxon>
        <taxon>Mollusca</taxon>
        <taxon>Bivalvia</taxon>
        <taxon>Autobranchia</taxon>
        <taxon>Pteriomorphia</taxon>
        <taxon>Mytilida</taxon>
        <taxon>Mytiloidea</taxon>
        <taxon>Mytilidae</taxon>
        <taxon>Mytilinae</taxon>
        <taxon>Mytilus</taxon>
    </lineage>
</organism>
<feature type="region of interest" description="Disordered" evidence="1">
    <location>
        <begin position="969"/>
        <end position="1041"/>
    </location>
</feature>
<feature type="region of interest" description="Disordered" evidence="1">
    <location>
        <begin position="388"/>
        <end position="416"/>
    </location>
</feature>
<feature type="region of interest" description="Disordered" evidence="1">
    <location>
        <begin position="688"/>
        <end position="956"/>
    </location>
</feature>
<evidence type="ECO:0000313" key="3">
    <source>
        <dbReference type="Proteomes" id="UP000507470"/>
    </source>
</evidence>
<keyword evidence="3" id="KW-1185">Reference proteome</keyword>
<feature type="compositionally biased region" description="Basic and acidic residues" evidence="1">
    <location>
        <begin position="742"/>
        <end position="760"/>
    </location>
</feature>